<keyword evidence="5" id="KW-1185">Reference proteome</keyword>
<feature type="domain" description="NADH:flavin oxidoreductase/NADH oxidase N-terminal" evidence="3">
    <location>
        <begin position="51"/>
        <end position="156"/>
    </location>
</feature>
<sequence>MYPNENCKAEPKQCAMYNDAHSSAWRSTINKIHQNGSKIVFQKCNPGILLNYFLNSSKQAKKAGADGVDLHGAHCYLFSSFLSPFYNQREDEYGRPIEGRCRFILETAETIRKSRVTDFSILIKMNGSDLLPSNGLTPELASKYVILLKKKIDLFEISCGCNEIATVRSDTSKRKSLISLTAWISKKATRCH</sequence>
<keyword evidence="1" id="KW-0285">Flavoprotein</keyword>
<evidence type="ECO:0000259" key="3">
    <source>
        <dbReference type="Pfam" id="PF00724"/>
    </source>
</evidence>
<evidence type="ECO:0000256" key="2">
    <source>
        <dbReference type="ARBA" id="ARBA00023002"/>
    </source>
</evidence>
<comment type="caution">
    <text evidence="4">The sequence shown here is derived from an EMBL/GenBank/DDBJ whole genome shotgun (WGS) entry which is preliminary data.</text>
</comment>
<gene>
    <name evidence="4" type="ORF">M9Y10_024594</name>
</gene>
<protein>
    <recommendedName>
        <fullName evidence="3">NADH:flavin oxidoreductase/NADH oxidase N-terminal domain-containing protein</fullName>
    </recommendedName>
</protein>
<dbReference type="SUPFAM" id="SSF51395">
    <property type="entry name" value="FMN-linked oxidoreductases"/>
    <property type="match status" value="1"/>
</dbReference>
<dbReference type="Pfam" id="PF00724">
    <property type="entry name" value="Oxidored_FMN"/>
    <property type="match status" value="1"/>
</dbReference>
<dbReference type="PANTHER" id="PTHR43656">
    <property type="entry name" value="BINDING OXIDOREDUCTASE, PUTATIVE (AFU_ORTHOLOGUE AFUA_2G08260)-RELATED"/>
    <property type="match status" value="1"/>
</dbReference>
<keyword evidence="2" id="KW-0560">Oxidoreductase</keyword>
<dbReference type="InterPro" id="IPR051799">
    <property type="entry name" value="NADH_flavin_oxidoreductase"/>
</dbReference>
<organism evidence="4 5">
    <name type="scientific">Tritrichomonas musculus</name>
    <dbReference type="NCBI Taxonomy" id="1915356"/>
    <lineage>
        <taxon>Eukaryota</taxon>
        <taxon>Metamonada</taxon>
        <taxon>Parabasalia</taxon>
        <taxon>Tritrichomonadida</taxon>
        <taxon>Tritrichomonadidae</taxon>
        <taxon>Tritrichomonas</taxon>
    </lineage>
</organism>
<proteinExistence type="predicted"/>
<evidence type="ECO:0000256" key="1">
    <source>
        <dbReference type="ARBA" id="ARBA00022630"/>
    </source>
</evidence>
<evidence type="ECO:0000313" key="5">
    <source>
        <dbReference type="Proteomes" id="UP001470230"/>
    </source>
</evidence>
<dbReference type="InterPro" id="IPR001155">
    <property type="entry name" value="OxRdtase_FMN_N"/>
</dbReference>
<reference evidence="4 5" key="1">
    <citation type="submission" date="2024-04" db="EMBL/GenBank/DDBJ databases">
        <title>Tritrichomonas musculus Genome.</title>
        <authorList>
            <person name="Alves-Ferreira E."/>
            <person name="Grigg M."/>
            <person name="Lorenzi H."/>
            <person name="Galac M."/>
        </authorList>
    </citation>
    <scope>NUCLEOTIDE SEQUENCE [LARGE SCALE GENOMIC DNA]</scope>
    <source>
        <strain evidence="4 5">EAF2021</strain>
    </source>
</reference>
<accession>A0ABR2HBN1</accession>
<evidence type="ECO:0000313" key="4">
    <source>
        <dbReference type="EMBL" id="KAK8843539.1"/>
    </source>
</evidence>
<dbReference type="EMBL" id="JAPFFF010000034">
    <property type="protein sequence ID" value="KAK8843539.1"/>
    <property type="molecule type" value="Genomic_DNA"/>
</dbReference>
<dbReference type="InterPro" id="IPR013785">
    <property type="entry name" value="Aldolase_TIM"/>
</dbReference>
<dbReference type="PANTHER" id="PTHR43656:SF2">
    <property type="entry name" value="BINDING OXIDOREDUCTASE, PUTATIVE (AFU_ORTHOLOGUE AFUA_2G08260)-RELATED"/>
    <property type="match status" value="1"/>
</dbReference>
<dbReference type="Proteomes" id="UP001470230">
    <property type="component" value="Unassembled WGS sequence"/>
</dbReference>
<name>A0ABR2HBN1_9EUKA</name>
<dbReference type="Gene3D" id="3.20.20.70">
    <property type="entry name" value="Aldolase class I"/>
    <property type="match status" value="1"/>
</dbReference>